<name>A0A098G8J3_9GAMM</name>
<accession>A0A098G8J3</accession>
<dbReference type="Pfam" id="PF10590">
    <property type="entry name" value="PNP_phzG_C"/>
    <property type="match status" value="1"/>
</dbReference>
<evidence type="ECO:0000313" key="9">
    <source>
        <dbReference type="Proteomes" id="UP000032430"/>
    </source>
</evidence>
<dbReference type="EC" id="1.4.3.5" evidence="8"/>
<sequence>MIAPIKQLNIWINEERHKGAPNPQQAVLSTATKESIPHARVVAIREISELSLLFFTQKGTRKVAELITNPIATLTFWFELLQREVIIEGVVESLLPEENERYWQTYPREAQIRFYSYAATSSQPIISKHQLEKKKKNIAVNYQDKPLPMSEFYCGFRVKPARMVFYTYRTDELSDVVEYHLVDNSWITRLLSP</sequence>
<dbReference type="PANTHER" id="PTHR10851:SF0">
    <property type="entry name" value="PYRIDOXINE-5'-PHOSPHATE OXIDASE"/>
    <property type="match status" value="1"/>
</dbReference>
<protein>
    <submittedName>
        <fullName evidence="8">Pyridoxamine 5''-phosphate oxidase</fullName>
        <ecNumber evidence="8">1.4.3.5</ecNumber>
    </submittedName>
</protein>
<reference evidence="9" key="1">
    <citation type="submission" date="2014-09" db="EMBL/GenBank/DDBJ databases">
        <authorList>
            <person name="Gomez-Valero L."/>
        </authorList>
    </citation>
    <scope>NUCLEOTIDE SEQUENCE [LARGE SCALE GENOMIC DNA]</scope>
    <source>
        <strain evidence="9">ATCC700992</strain>
    </source>
</reference>
<dbReference type="InterPro" id="IPR011576">
    <property type="entry name" value="Pyridox_Oxase_N"/>
</dbReference>
<dbReference type="Gene3D" id="2.30.110.10">
    <property type="entry name" value="Electron Transport, Fmn-binding Protein, Chain A"/>
    <property type="match status" value="1"/>
</dbReference>
<feature type="domain" description="Pyridoxamine 5'-phosphate oxidase N-terminal" evidence="6">
    <location>
        <begin position="21"/>
        <end position="113"/>
    </location>
</feature>
<dbReference type="OrthoDB" id="5645701at2"/>
<dbReference type="AlphaFoldDB" id="A0A098G8J3"/>
<evidence type="ECO:0000256" key="5">
    <source>
        <dbReference type="PIRSR" id="PIRSR000190-2"/>
    </source>
</evidence>
<evidence type="ECO:0000313" key="8">
    <source>
        <dbReference type="EMBL" id="CEG58299.1"/>
    </source>
</evidence>
<dbReference type="Pfam" id="PF01243">
    <property type="entry name" value="PNPOx_N"/>
    <property type="match status" value="1"/>
</dbReference>
<dbReference type="InterPro" id="IPR000659">
    <property type="entry name" value="Pyridox_Oxase"/>
</dbReference>
<feature type="domain" description="Pyridoxine 5'-phosphate oxidase dimerisation C-terminal" evidence="7">
    <location>
        <begin position="153"/>
        <end position="193"/>
    </location>
</feature>
<evidence type="ECO:0000256" key="1">
    <source>
        <dbReference type="ARBA" id="ARBA00007301"/>
    </source>
</evidence>
<keyword evidence="2" id="KW-0285">Flavoprotein</keyword>
<dbReference type="Proteomes" id="UP000032430">
    <property type="component" value="Chromosome I"/>
</dbReference>
<evidence type="ECO:0000259" key="7">
    <source>
        <dbReference type="Pfam" id="PF10590"/>
    </source>
</evidence>
<dbReference type="RefSeq" id="WP_045096647.1">
    <property type="nucleotide sequence ID" value="NZ_LN614827.1"/>
</dbReference>
<dbReference type="KEGG" id="lfa:LFA_2944"/>
<dbReference type="GO" id="GO:0004733">
    <property type="term" value="F:pyridoxamine phosphate oxidase activity"/>
    <property type="evidence" value="ECO:0007669"/>
    <property type="project" value="UniProtKB-EC"/>
</dbReference>
<dbReference type="EMBL" id="LN614827">
    <property type="protein sequence ID" value="CEG58299.1"/>
    <property type="molecule type" value="Genomic_DNA"/>
</dbReference>
<comment type="cofactor">
    <cofactor evidence="5">
        <name>FMN</name>
        <dbReference type="ChEBI" id="CHEBI:58210"/>
    </cofactor>
    <text evidence="5">Binds 1 FMN per subunit.</text>
</comment>
<evidence type="ECO:0000256" key="4">
    <source>
        <dbReference type="ARBA" id="ARBA00023002"/>
    </source>
</evidence>
<dbReference type="PIRSF" id="PIRSF000190">
    <property type="entry name" value="Pyd_amn-ph_oxd"/>
    <property type="match status" value="1"/>
</dbReference>
<gene>
    <name evidence="8" type="ORF">LFA_2944</name>
</gene>
<comment type="similarity">
    <text evidence="1">Belongs to the pyridoxamine 5'-phosphate oxidase family.</text>
</comment>
<keyword evidence="4 8" id="KW-0560">Oxidoreductase</keyword>
<dbReference type="SUPFAM" id="SSF50475">
    <property type="entry name" value="FMN-binding split barrel"/>
    <property type="match status" value="1"/>
</dbReference>
<feature type="binding site" evidence="5">
    <location>
        <begin position="55"/>
        <end position="56"/>
    </location>
    <ligand>
        <name>FMN</name>
        <dbReference type="ChEBI" id="CHEBI:58210"/>
    </ligand>
</feature>
<evidence type="ECO:0000256" key="2">
    <source>
        <dbReference type="ARBA" id="ARBA00022630"/>
    </source>
</evidence>
<dbReference type="InterPro" id="IPR019576">
    <property type="entry name" value="Pyridoxamine_oxidase_dimer_C"/>
</dbReference>
<dbReference type="PANTHER" id="PTHR10851">
    <property type="entry name" value="PYRIDOXINE-5-PHOSPHATE OXIDASE"/>
    <property type="match status" value="1"/>
</dbReference>
<organism evidence="8 9">
    <name type="scientific">Legionella fallonii LLAP-10</name>
    <dbReference type="NCBI Taxonomy" id="1212491"/>
    <lineage>
        <taxon>Bacteria</taxon>
        <taxon>Pseudomonadati</taxon>
        <taxon>Pseudomonadota</taxon>
        <taxon>Gammaproteobacteria</taxon>
        <taxon>Legionellales</taxon>
        <taxon>Legionellaceae</taxon>
        <taxon>Legionella</taxon>
    </lineage>
</organism>
<dbReference type="GO" id="GO:0010181">
    <property type="term" value="F:FMN binding"/>
    <property type="evidence" value="ECO:0007669"/>
    <property type="project" value="InterPro"/>
</dbReference>
<proteinExistence type="inferred from homology"/>
<evidence type="ECO:0000256" key="3">
    <source>
        <dbReference type="ARBA" id="ARBA00022643"/>
    </source>
</evidence>
<dbReference type="GO" id="GO:0008615">
    <property type="term" value="P:pyridoxine biosynthetic process"/>
    <property type="evidence" value="ECO:0007669"/>
    <property type="project" value="InterPro"/>
</dbReference>
<feature type="binding site" evidence="5">
    <location>
        <position position="61"/>
    </location>
    <ligand>
        <name>FMN</name>
        <dbReference type="ChEBI" id="CHEBI:58210"/>
    </ligand>
</feature>
<evidence type="ECO:0000259" key="6">
    <source>
        <dbReference type="Pfam" id="PF01243"/>
    </source>
</evidence>
<dbReference type="HOGENOM" id="CLU_032263_2_3_6"/>
<dbReference type="InterPro" id="IPR012349">
    <property type="entry name" value="Split_barrel_FMN-bd"/>
</dbReference>
<keyword evidence="3 5" id="KW-0288">FMN</keyword>
<keyword evidence="9" id="KW-1185">Reference proteome</keyword>
<feature type="binding site" evidence="5">
    <location>
        <position position="62"/>
    </location>
    <ligand>
        <name>FMN</name>
        <dbReference type="ChEBI" id="CHEBI:58210"/>
    </ligand>
</feature>
<dbReference type="STRING" id="1212491.LFA_2944"/>